<sequence>MDGPAQLIELIHANIFPPTSLILQTVQKATELFAAEPNLLQIDSPVTIVGDLHGQLFDLLEIFTIAGPPPTTRYLLLGDYVDRGQHSIETISLLLALKCMHPRSFHMIRGNHEDAKICSNYGFSTEITAKISDFPREIWRAMIDCFETMPLAAAIKSGDYTTFAVHAGLSPSLFSMSQINAIPRFSEFPESQQCIINDLLWSDPSIDISTFEKSSRGAGCGFGALVAKKFCYENDLQHIFRSHQMQNDGYMIYFNDLLSTVWSAPRYTNKQNLAAIVKMGQNGVREYIVFECSVDFDGRAEIGNMLNPGAMGKW</sequence>
<dbReference type="EMBL" id="KI546113">
    <property type="protein sequence ID" value="EST44707.1"/>
    <property type="molecule type" value="Genomic_DNA"/>
</dbReference>
<dbReference type="SUPFAM" id="SSF56300">
    <property type="entry name" value="Metallo-dependent phosphatases"/>
    <property type="match status" value="1"/>
</dbReference>
<evidence type="ECO:0000256" key="5">
    <source>
        <dbReference type="ARBA" id="ARBA00023211"/>
    </source>
</evidence>
<dbReference type="AlphaFoldDB" id="V6LJK8"/>
<comment type="cofactor">
    <cofactor evidence="1">
        <name>Mn(2+)</name>
        <dbReference type="ChEBI" id="CHEBI:29035"/>
    </cofactor>
</comment>
<dbReference type="InterPro" id="IPR006186">
    <property type="entry name" value="Ser/Thr-sp_prot-phosphatase"/>
</dbReference>
<dbReference type="VEuPathDB" id="GiardiaDB:SS50377_25110"/>
<dbReference type="Proteomes" id="UP000018208">
    <property type="component" value="Unassembled WGS sequence"/>
</dbReference>
<keyword evidence="3 8" id="KW-0378">Hydrolase</keyword>
<protein>
    <recommendedName>
        <fullName evidence="8">Serine/threonine-protein phosphatase</fullName>
        <ecNumber evidence="8">3.1.3.16</ecNumber>
    </recommendedName>
</protein>
<evidence type="ECO:0000313" key="11">
    <source>
        <dbReference type="EMBL" id="KAH0572995.1"/>
    </source>
</evidence>
<evidence type="ECO:0000313" key="10">
    <source>
        <dbReference type="EMBL" id="EST44707.1"/>
    </source>
</evidence>
<evidence type="ECO:0000256" key="8">
    <source>
        <dbReference type="RuleBase" id="RU004273"/>
    </source>
</evidence>
<keyword evidence="4" id="KW-0904">Protein phosphatase</keyword>
<keyword evidence="2" id="KW-0479">Metal-binding</keyword>
<dbReference type="GO" id="GO:0005737">
    <property type="term" value="C:cytoplasm"/>
    <property type="evidence" value="ECO:0007669"/>
    <property type="project" value="TreeGrafter"/>
</dbReference>
<proteinExistence type="inferred from homology"/>
<dbReference type="OrthoDB" id="10248296at2759"/>
<dbReference type="Pfam" id="PF00149">
    <property type="entry name" value="Metallophos"/>
    <property type="match status" value="1"/>
</dbReference>
<dbReference type="PRINTS" id="PR00114">
    <property type="entry name" value="STPHPHTASE"/>
</dbReference>
<evidence type="ECO:0000256" key="3">
    <source>
        <dbReference type="ARBA" id="ARBA00022801"/>
    </source>
</evidence>
<evidence type="ECO:0000259" key="9">
    <source>
        <dbReference type="PROSITE" id="PS00125"/>
    </source>
</evidence>
<keyword evidence="5" id="KW-0464">Manganese</keyword>
<dbReference type="Gene3D" id="3.60.21.10">
    <property type="match status" value="1"/>
</dbReference>
<comment type="catalytic activity">
    <reaction evidence="6">
        <text>O-phospho-L-seryl-[protein] + H2O = L-seryl-[protein] + phosphate</text>
        <dbReference type="Rhea" id="RHEA:20629"/>
        <dbReference type="Rhea" id="RHEA-COMP:9863"/>
        <dbReference type="Rhea" id="RHEA-COMP:11604"/>
        <dbReference type="ChEBI" id="CHEBI:15377"/>
        <dbReference type="ChEBI" id="CHEBI:29999"/>
        <dbReference type="ChEBI" id="CHEBI:43474"/>
        <dbReference type="ChEBI" id="CHEBI:83421"/>
        <dbReference type="EC" id="3.1.3.16"/>
    </reaction>
</comment>
<reference evidence="10 11" key="1">
    <citation type="journal article" date="2014" name="PLoS Genet.">
        <title>The Genome of Spironucleus salmonicida Highlights a Fish Pathogen Adapted to Fluctuating Environments.</title>
        <authorList>
            <person name="Xu F."/>
            <person name="Jerlstrom-Hultqvist J."/>
            <person name="Einarsson E."/>
            <person name="Astvaldsson A."/>
            <person name="Svard S.G."/>
            <person name="Andersson J.O."/>
        </authorList>
    </citation>
    <scope>NUCLEOTIDE SEQUENCE</scope>
    <source>
        <strain evidence="11">ATCC 50377</strain>
    </source>
</reference>
<organism evidence="10">
    <name type="scientific">Spironucleus salmonicida</name>
    <dbReference type="NCBI Taxonomy" id="348837"/>
    <lineage>
        <taxon>Eukaryota</taxon>
        <taxon>Metamonada</taxon>
        <taxon>Diplomonadida</taxon>
        <taxon>Hexamitidae</taxon>
        <taxon>Hexamitinae</taxon>
        <taxon>Spironucleus</taxon>
    </lineage>
</organism>
<dbReference type="EMBL" id="AUWU02000005">
    <property type="protein sequence ID" value="KAH0572995.1"/>
    <property type="molecule type" value="Genomic_DNA"/>
</dbReference>
<dbReference type="PANTHER" id="PTHR11668">
    <property type="entry name" value="SERINE/THREONINE PROTEIN PHOSPHATASE"/>
    <property type="match status" value="1"/>
</dbReference>
<evidence type="ECO:0000256" key="7">
    <source>
        <dbReference type="ARBA" id="ARBA00048336"/>
    </source>
</evidence>
<dbReference type="InterPro" id="IPR004843">
    <property type="entry name" value="Calcineurin-like_PHP"/>
</dbReference>
<dbReference type="GO" id="GO:0004722">
    <property type="term" value="F:protein serine/threonine phosphatase activity"/>
    <property type="evidence" value="ECO:0007669"/>
    <property type="project" value="UniProtKB-EC"/>
</dbReference>
<dbReference type="GO" id="GO:0046872">
    <property type="term" value="F:metal ion binding"/>
    <property type="evidence" value="ECO:0007669"/>
    <property type="project" value="UniProtKB-KW"/>
</dbReference>
<dbReference type="PROSITE" id="PS00125">
    <property type="entry name" value="SER_THR_PHOSPHATASE"/>
    <property type="match status" value="1"/>
</dbReference>
<name>V6LJK8_9EUKA</name>
<dbReference type="GO" id="GO:0005634">
    <property type="term" value="C:nucleus"/>
    <property type="evidence" value="ECO:0007669"/>
    <property type="project" value="TreeGrafter"/>
</dbReference>
<evidence type="ECO:0000256" key="2">
    <source>
        <dbReference type="ARBA" id="ARBA00022723"/>
    </source>
</evidence>
<evidence type="ECO:0000256" key="1">
    <source>
        <dbReference type="ARBA" id="ARBA00001936"/>
    </source>
</evidence>
<comment type="catalytic activity">
    <reaction evidence="7 8">
        <text>O-phospho-L-threonyl-[protein] + H2O = L-threonyl-[protein] + phosphate</text>
        <dbReference type="Rhea" id="RHEA:47004"/>
        <dbReference type="Rhea" id="RHEA-COMP:11060"/>
        <dbReference type="Rhea" id="RHEA-COMP:11605"/>
        <dbReference type="ChEBI" id="CHEBI:15377"/>
        <dbReference type="ChEBI" id="CHEBI:30013"/>
        <dbReference type="ChEBI" id="CHEBI:43474"/>
        <dbReference type="ChEBI" id="CHEBI:61977"/>
        <dbReference type="EC" id="3.1.3.16"/>
    </reaction>
</comment>
<dbReference type="InterPro" id="IPR029052">
    <property type="entry name" value="Metallo-depent_PP-like"/>
</dbReference>
<feature type="domain" description="Serine/threonine specific protein phosphatases" evidence="9">
    <location>
        <begin position="108"/>
        <end position="113"/>
    </location>
</feature>
<keyword evidence="12" id="KW-1185">Reference proteome</keyword>
<dbReference type="EC" id="3.1.3.16" evidence="8"/>
<accession>V6LJK8</accession>
<dbReference type="PANTHER" id="PTHR11668:SF300">
    <property type="entry name" value="SERINE_THREONINE-PROTEIN PHOSPHATASE"/>
    <property type="match status" value="1"/>
</dbReference>
<reference evidence="11" key="2">
    <citation type="submission" date="2020-12" db="EMBL/GenBank/DDBJ databases">
        <title>New Spironucleus salmonicida genome in near-complete chromosomes.</title>
        <authorList>
            <person name="Xu F."/>
            <person name="Kurt Z."/>
            <person name="Jimenez-Gonzalez A."/>
            <person name="Astvaldsson A."/>
            <person name="Andersson J.O."/>
            <person name="Svard S.G."/>
        </authorList>
    </citation>
    <scope>NUCLEOTIDE SEQUENCE</scope>
    <source>
        <strain evidence="11">ATCC 50377</strain>
    </source>
</reference>
<dbReference type="SMART" id="SM00156">
    <property type="entry name" value="PP2Ac"/>
    <property type="match status" value="1"/>
</dbReference>
<comment type="similarity">
    <text evidence="8">Belongs to the PPP phosphatase family.</text>
</comment>
<evidence type="ECO:0000256" key="6">
    <source>
        <dbReference type="ARBA" id="ARBA00047761"/>
    </source>
</evidence>
<evidence type="ECO:0000256" key="4">
    <source>
        <dbReference type="ARBA" id="ARBA00022912"/>
    </source>
</evidence>
<dbReference type="InterPro" id="IPR050341">
    <property type="entry name" value="PP1_catalytic_subunit"/>
</dbReference>
<gene>
    <name evidence="10" type="ORF">SS50377_15419</name>
    <name evidence="11" type="ORF">SS50377_25110</name>
</gene>
<evidence type="ECO:0000313" key="12">
    <source>
        <dbReference type="Proteomes" id="UP000018208"/>
    </source>
</evidence>